<dbReference type="InterPro" id="IPR021460">
    <property type="entry name" value="DUF3112"/>
</dbReference>
<protein>
    <submittedName>
        <fullName evidence="3">Uncharacterized protein</fullName>
    </submittedName>
</protein>
<feature type="transmembrane region" description="Helical" evidence="2">
    <location>
        <begin position="225"/>
        <end position="247"/>
    </location>
</feature>
<organism evidence="3 4">
    <name type="scientific">Colletotrichum sojae</name>
    <dbReference type="NCBI Taxonomy" id="2175907"/>
    <lineage>
        <taxon>Eukaryota</taxon>
        <taxon>Fungi</taxon>
        <taxon>Dikarya</taxon>
        <taxon>Ascomycota</taxon>
        <taxon>Pezizomycotina</taxon>
        <taxon>Sordariomycetes</taxon>
        <taxon>Hypocreomycetidae</taxon>
        <taxon>Glomerellales</taxon>
        <taxon>Glomerellaceae</taxon>
        <taxon>Colletotrichum</taxon>
        <taxon>Colletotrichum orchidearum species complex</taxon>
    </lineage>
</organism>
<gene>
    <name evidence="3" type="ORF">CSOJ01_00938</name>
</gene>
<comment type="caution">
    <text evidence="3">The sequence shown here is derived from an EMBL/GenBank/DDBJ whole genome shotgun (WGS) entry which is preliminary data.</text>
</comment>
<keyword evidence="2" id="KW-0812">Transmembrane</keyword>
<dbReference type="Pfam" id="PF11309">
    <property type="entry name" value="DUF3112"/>
    <property type="match status" value="1"/>
</dbReference>
<reference evidence="3 4" key="1">
    <citation type="journal article" date="2020" name="Phytopathology">
        <title>Genome Sequence Resources of Colletotrichum truncatum, C. plurivorum, C. musicola, and C. sojae: Four Species Pathogenic to Soybean (Glycine max).</title>
        <authorList>
            <person name="Rogerio F."/>
            <person name="Boufleur T.R."/>
            <person name="Ciampi-Guillardi M."/>
            <person name="Sukno S.A."/>
            <person name="Thon M.R."/>
            <person name="Massola Junior N.S."/>
            <person name="Baroncelli R."/>
        </authorList>
    </citation>
    <scope>NUCLEOTIDE SEQUENCE [LARGE SCALE GENOMIC DNA]</scope>
    <source>
        <strain evidence="3 4">LFN0009</strain>
    </source>
</reference>
<feature type="transmembrane region" description="Helical" evidence="2">
    <location>
        <begin position="143"/>
        <end position="170"/>
    </location>
</feature>
<evidence type="ECO:0000256" key="1">
    <source>
        <dbReference type="SAM" id="MobiDB-lite"/>
    </source>
</evidence>
<feature type="region of interest" description="Disordered" evidence="1">
    <location>
        <begin position="424"/>
        <end position="472"/>
    </location>
</feature>
<keyword evidence="2" id="KW-1133">Transmembrane helix</keyword>
<feature type="compositionally biased region" description="Basic residues" evidence="1">
    <location>
        <begin position="432"/>
        <end position="465"/>
    </location>
</feature>
<evidence type="ECO:0000313" key="3">
    <source>
        <dbReference type="EMBL" id="KAF6820235.1"/>
    </source>
</evidence>
<feature type="transmembrane region" description="Helical" evidence="2">
    <location>
        <begin position="102"/>
        <end position="122"/>
    </location>
</feature>
<evidence type="ECO:0000256" key="2">
    <source>
        <dbReference type="SAM" id="Phobius"/>
    </source>
</evidence>
<feature type="transmembrane region" description="Helical" evidence="2">
    <location>
        <begin position="262"/>
        <end position="280"/>
    </location>
</feature>
<keyword evidence="4" id="KW-1185">Reference proteome</keyword>
<sequence length="472" mass="53243">MSDLDKLDTTVILYPAGPPYQPQVAVLGLIPTVRVDVPICIILIVFFLAGAALNLFVFVRNKSCGHKFLPSTVLVGFCTTRIIALSLRIAWAKQPWNVKLDIAATVFAAAGVVLLFILNLIFTHRLLRALHPNIGWNPLVGYFFLFLYGYILICLLCAVTATVVAFYTLIWDYLYKCRLVQLFASTSLAVLAFVPIPVLLGALFYPGLRRPEPFGYGSISTKAMLVLATALLLTVGAAYRCAVNYAVRPAWAPGWWHHKACYYVFNYDLELVVVFTYALMRFDMRFHVPDGACKPGDYIKGQHKYQRVSSLAIGFNHGHQHHHHHHGHRHHGHHRRDHCRELGAEEEGFSSRSSRSGVIRGLSEIGTVREVREIRETRSERVSAYLSSSYDSYDSYGSTAYGSGSGSGTRSSDSVEIVAIDGRMSEWEKLSRGRSTRRSRSRSRRGSGHHHHHKRDHHGRRRSRDRSREGRK</sequence>
<feature type="compositionally biased region" description="Basic residues" evidence="1">
    <location>
        <begin position="318"/>
        <end position="337"/>
    </location>
</feature>
<feature type="transmembrane region" description="Helical" evidence="2">
    <location>
        <begin position="182"/>
        <end position="205"/>
    </location>
</feature>
<dbReference type="PANTHER" id="PTHR35184:SF1">
    <property type="entry name" value="INTEGRAL MEMBRANE PROTEIN"/>
    <property type="match status" value="1"/>
</dbReference>
<feature type="region of interest" description="Disordered" evidence="1">
    <location>
        <begin position="318"/>
        <end position="356"/>
    </location>
</feature>
<feature type="transmembrane region" description="Helical" evidence="2">
    <location>
        <begin position="35"/>
        <end position="56"/>
    </location>
</feature>
<dbReference type="PANTHER" id="PTHR35184">
    <property type="entry name" value="YALI0C10208P"/>
    <property type="match status" value="1"/>
</dbReference>
<accession>A0A8H6N5H2</accession>
<dbReference type="Proteomes" id="UP000652219">
    <property type="component" value="Unassembled WGS sequence"/>
</dbReference>
<dbReference type="EMBL" id="WIGN01000006">
    <property type="protein sequence ID" value="KAF6820235.1"/>
    <property type="molecule type" value="Genomic_DNA"/>
</dbReference>
<proteinExistence type="predicted"/>
<name>A0A8H6N5H2_9PEZI</name>
<evidence type="ECO:0000313" key="4">
    <source>
        <dbReference type="Proteomes" id="UP000652219"/>
    </source>
</evidence>
<keyword evidence="2" id="KW-0472">Membrane</keyword>
<dbReference type="AlphaFoldDB" id="A0A8H6N5H2"/>